<evidence type="ECO:0000256" key="5">
    <source>
        <dbReference type="ARBA" id="ARBA00022801"/>
    </source>
</evidence>
<reference evidence="11" key="1">
    <citation type="submission" date="2013-03" db="EMBL/GenBank/DDBJ databases">
        <title>The Genome Sequence of Anopheles epiroticus epiroticus2.</title>
        <authorList>
            <consortium name="The Broad Institute Genomics Platform"/>
            <person name="Neafsey D.E."/>
            <person name="Howell P."/>
            <person name="Walker B."/>
            <person name="Young S.K."/>
            <person name="Zeng Q."/>
            <person name="Gargeya S."/>
            <person name="Fitzgerald M."/>
            <person name="Haas B."/>
            <person name="Abouelleil A."/>
            <person name="Allen A.W."/>
            <person name="Alvarado L."/>
            <person name="Arachchi H.M."/>
            <person name="Berlin A.M."/>
            <person name="Chapman S.B."/>
            <person name="Gainer-Dewar J."/>
            <person name="Goldberg J."/>
            <person name="Griggs A."/>
            <person name="Gujja S."/>
            <person name="Hansen M."/>
            <person name="Howarth C."/>
            <person name="Imamovic A."/>
            <person name="Ireland A."/>
            <person name="Larimer J."/>
            <person name="McCowan C."/>
            <person name="Murphy C."/>
            <person name="Pearson M."/>
            <person name="Poon T.W."/>
            <person name="Priest M."/>
            <person name="Roberts A."/>
            <person name="Saif S."/>
            <person name="Shea T."/>
            <person name="Sisk P."/>
            <person name="Sykes S."/>
            <person name="Wortman J."/>
            <person name="Nusbaum C."/>
            <person name="Birren B."/>
        </authorList>
    </citation>
    <scope>NUCLEOTIDE SEQUENCE [LARGE SCALE GENOMIC DNA]</scope>
    <source>
        <strain evidence="11">Epiroticus2</strain>
    </source>
</reference>
<dbReference type="Gene3D" id="3.90.400.10">
    <property type="entry name" value="Oligo-1,6-glucosidase, Domain 2"/>
    <property type="match status" value="1"/>
</dbReference>
<keyword evidence="8" id="KW-0472">Membrane</keyword>
<dbReference type="InterPro" id="IPR013780">
    <property type="entry name" value="Glyco_hydro_b"/>
</dbReference>
<evidence type="ECO:0000259" key="9">
    <source>
        <dbReference type="SMART" id="SM00642"/>
    </source>
</evidence>
<keyword evidence="5" id="KW-0378">Hydrolase</keyword>
<evidence type="ECO:0000256" key="2">
    <source>
        <dbReference type="ARBA" id="ARBA00008061"/>
    </source>
</evidence>
<dbReference type="Gene3D" id="2.60.40.1180">
    <property type="entry name" value="Golgi alpha-mannosidase II"/>
    <property type="match status" value="1"/>
</dbReference>
<keyword evidence="8" id="KW-0812">Transmembrane</keyword>
<feature type="domain" description="Glycosyl hydrolase family 13 catalytic" evidence="9">
    <location>
        <begin position="77"/>
        <end position="507"/>
    </location>
</feature>
<proteinExistence type="inferred from homology"/>
<dbReference type="PANTHER" id="PTHR10357">
    <property type="entry name" value="ALPHA-AMYLASE FAMILY MEMBER"/>
    <property type="match status" value="1"/>
</dbReference>
<comment type="similarity">
    <text evidence="2">Belongs to the glycosyl hydrolase 13 family.</text>
</comment>
<feature type="transmembrane region" description="Helical" evidence="8">
    <location>
        <begin position="37"/>
        <end position="59"/>
    </location>
</feature>
<protein>
    <recommendedName>
        <fullName evidence="3">alpha-glucosidase</fullName>
        <ecNumber evidence="3">3.2.1.20</ecNumber>
    </recommendedName>
</protein>
<accession>A0A182PG74</accession>
<evidence type="ECO:0000256" key="3">
    <source>
        <dbReference type="ARBA" id="ARBA00012741"/>
    </source>
</evidence>
<dbReference type="FunFam" id="3.90.400.10:FF:000001">
    <property type="entry name" value="Maltase A3, isoform A"/>
    <property type="match status" value="1"/>
</dbReference>
<keyword evidence="8" id="KW-1133">Transmembrane helix</keyword>
<evidence type="ECO:0000256" key="1">
    <source>
        <dbReference type="ARBA" id="ARBA00001657"/>
    </source>
</evidence>
<dbReference type="CDD" id="cd11328">
    <property type="entry name" value="AmyAc_maltase"/>
    <property type="match status" value="1"/>
</dbReference>
<dbReference type="SUPFAM" id="SSF51445">
    <property type="entry name" value="(Trans)glycosidases"/>
    <property type="match status" value="1"/>
</dbReference>
<comment type="catalytic activity">
    <reaction evidence="1">
        <text>Hydrolysis of terminal, non-reducing (1-&gt;4)-linked alpha-D-glucose residues with release of alpha-D-glucose.</text>
        <dbReference type="EC" id="3.2.1.20"/>
    </reaction>
</comment>
<keyword evidence="6" id="KW-0325">Glycoprotein</keyword>
<evidence type="ECO:0000256" key="7">
    <source>
        <dbReference type="ARBA" id="ARBA00023295"/>
    </source>
</evidence>
<keyword evidence="11" id="KW-1185">Reference proteome</keyword>
<dbReference type="GO" id="GO:0004558">
    <property type="term" value="F:alpha-1,4-glucosidase activity"/>
    <property type="evidence" value="ECO:0007669"/>
    <property type="project" value="UniProtKB-EC"/>
</dbReference>
<reference evidence="10" key="2">
    <citation type="submission" date="2020-05" db="UniProtKB">
        <authorList>
            <consortium name="EnsemblMetazoa"/>
        </authorList>
    </citation>
    <scope>IDENTIFICATION</scope>
    <source>
        <strain evidence="10">Epiroticus2</strain>
    </source>
</reference>
<dbReference type="AlphaFoldDB" id="A0A182PG74"/>
<dbReference type="STRING" id="199890.A0A182PG74"/>
<organism evidence="10 11">
    <name type="scientific">Anopheles epiroticus</name>
    <dbReference type="NCBI Taxonomy" id="199890"/>
    <lineage>
        <taxon>Eukaryota</taxon>
        <taxon>Metazoa</taxon>
        <taxon>Ecdysozoa</taxon>
        <taxon>Arthropoda</taxon>
        <taxon>Hexapoda</taxon>
        <taxon>Insecta</taxon>
        <taxon>Pterygota</taxon>
        <taxon>Neoptera</taxon>
        <taxon>Endopterygota</taxon>
        <taxon>Diptera</taxon>
        <taxon>Nematocera</taxon>
        <taxon>Culicoidea</taxon>
        <taxon>Culicidae</taxon>
        <taxon>Anophelinae</taxon>
        <taxon>Anopheles</taxon>
    </lineage>
</organism>
<dbReference type="Proteomes" id="UP000075885">
    <property type="component" value="Unassembled WGS sequence"/>
</dbReference>
<dbReference type="EnsemblMetazoa" id="AEPI005933-RA">
    <property type="protein sequence ID" value="AEPI005933-PA"/>
    <property type="gene ID" value="AEPI005933"/>
</dbReference>
<dbReference type="Pfam" id="PF00128">
    <property type="entry name" value="Alpha-amylase"/>
    <property type="match status" value="1"/>
</dbReference>
<evidence type="ECO:0000313" key="11">
    <source>
        <dbReference type="Proteomes" id="UP000075885"/>
    </source>
</evidence>
<keyword evidence="4" id="KW-0732">Signal</keyword>
<name>A0A182PG74_9DIPT</name>
<sequence length="622" mass="71128">MRAPSHKNLYHGSDLATIPSQCQCSYRTVRLSLAMKFYRPLVTVGLVVVVVLVCTLHAADVREPEEKDWYQHATFYQIYPRSFQDSNGDGIGDLKGITSRMEYLAGLGIDATWLSPPFVSPLADFGYDVSDFYDIQPEYGTLADMEELIAEAHRHGIKLMLDFIPNHSSDEHEWFVKSATGDPQYRDFYIWRPGKLNSATGKLEPPNNWVSVFGGPAWTFDERRGEFYLHQFTKKQADLNYRNPAVVEEMTKMLSYWLDKGVDGFRLDAINHMFEDPQLRDEPPSWGAPGTYDSLDHIYTKDIPDTYNVVYNWRQLCEDYGTRMNKTIIIMTEAYASIENTMLYYEDATGTRQGAHMPFNFQLIYDFRHDQNAIGLKQTIDFWLNHMPARHTPSWVAGSHDHSRVGSRVGLEHVDQVLTLVHTLPGTSITYYGEEIGMLDFKEAQLYDNRDPNRTPMQWDNSISAGFSTNRTTWLRLHPDYPTRNVMIQEAAEKSTLKHFRTLTALRRHPTLVHGEFVHRTVGRDVYAFSRELHGEDTLVTVLNMAASSRTIDLGDFVNLPERLKVEIAQPNSNYKAGDEVDIHKVTLMQHDSVVLRAVVSGASIARLSLCIALLAIVKHLF</sequence>
<evidence type="ECO:0000256" key="4">
    <source>
        <dbReference type="ARBA" id="ARBA00022729"/>
    </source>
</evidence>
<dbReference type="InterPro" id="IPR017853">
    <property type="entry name" value="GH"/>
</dbReference>
<dbReference type="InterPro" id="IPR045857">
    <property type="entry name" value="O16G_dom_2"/>
</dbReference>
<dbReference type="PANTHER" id="PTHR10357:SF179">
    <property type="entry name" value="NEUTRAL AND BASIC AMINO ACID TRANSPORT PROTEIN RBAT"/>
    <property type="match status" value="1"/>
</dbReference>
<keyword evidence="7" id="KW-0326">Glycosidase</keyword>
<evidence type="ECO:0000313" key="10">
    <source>
        <dbReference type="EnsemblMetazoa" id="AEPI005933-PA"/>
    </source>
</evidence>
<dbReference type="SMART" id="SM00642">
    <property type="entry name" value="Aamy"/>
    <property type="match status" value="1"/>
</dbReference>
<evidence type="ECO:0000256" key="8">
    <source>
        <dbReference type="SAM" id="Phobius"/>
    </source>
</evidence>
<dbReference type="GO" id="GO:0005975">
    <property type="term" value="P:carbohydrate metabolic process"/>
    <property type="evidence" value="ECO:0007669"/>
    <property type="project" value="InterPro"/>
</dbReference>
<dbReference type="Gene3D" id="3.20.20.80">
    <property type="entry name" value="Glycosidases"/>
    <property type="match status" value="2"/>
</dbReference>
<dbReference type="EC" id="3.2.1.20" evidence="3"/>
<evidence type="ECO:0000256" key="6">
    <source>
        <dbReference type="ARBA" id="ARBA00023180"/>
    </source>
</evidence>
<dbReference type="InterPro" id="IPR006047">
    <property type="entry name" value="GH13_cat_dom"/>
</dbReference>
<dbReference type="VEuPathDB" id="VectorBase:AEPI005933"/>